<dbReference type="CDD" id="cd19499">
    <property type="entry name" value="RecA-like_ClpB_Hsp104-like"/>
    <property type="match status" value="1"/>
</dbReference>
<feature type="domain" description="AAA+ ATPase" evidence="4">
    <location>
        <begin position="73"/>
        <end position="321"/>
    </location>
</feature>
<organism evidence="6 7">
    <name type="scientific">Alloalcanivorax profundimaris</name>
    <dbReference type="NCBI Taxonomy" id="2735259"/>
    <lineage>
        <taxon>Bacteria</taxon>
        <taxon>Pseudomonadati</taxon>
        <taxon>Pseudomonadota</taxon>
        <taxon>Gammaproteobacteria</taxon>
        <taxon>Oceanospirillales</taxon>
        <taxon>Alcanivoracaceae</taxon>
        <taxon>Alloalcanivorax</taxon>
    </lineage>
</organism>
<dbReference type="PANTHER" id="PTHR11638:SF18">
    <property type="entry name" value="HEAT SHOCK PROTEIN 104"/>
    <property type="match status" value="1"/>
</dbReference>
<evidence type="ECO:0000256" key="2">
    <source>
        <dbReference type="ARBA" id="ARBA00022840"/>
    </source>
</evidence>
<evidence type="ECO:0000256" key="3">
    <source>
        <dbReference type="ARBA" id="ARBA00023186"/>
    </source>
</evidence>
<dbReference type="InterPro" id="IPR001270">
    <property type="entry name" value="ClpA/B"/>
</dbReference>
<dbReference type="Proteomes" id="UP000662703">
    <property type="component" value="Unassembled WGS sequence"/>
</dbReference>
<proteinExistence type="predicted"/>
<accession>A0ABS0ARR8</accession>
<dbReference type="SMART" id="SM00382">
    <property type="entry name" value="AAA"/>
    <property type="match status" value="1"/>
</dbReference>
<dbReference type="SUPFAM" id="SSF52540">
    <property type="entry name" value="P-loop containing nucleoside triphosphate hydrolases"/>
    <property type="match status" value="1"/>
</dbReference>
<gene>
    <name evidence="6" type="ORF">Y5W_02133</name>
</gene>
<dbReference type="InterPro" id="IPR019489">
    <property type="entry name" value="Clp_ATPase_C"/>
</dbReference>
<dbReference type="RefSeq" id="WP_228548635.1">
    <property type="nucleotide sequence ID" value="NZ_ARXX01000030.1"/>
</dbReference>
<dbReference type="InterPro" id="IPR027417">
    <property type="entry name" value="P-loop_NTPase"/>
</dbReference>
<evidence type="ECO:0000313" key="6">
    <source>
        <dbReference type="EMBL" id="MBF5056839.1"/>
    </source>
</evidence>
<dbReference type="SMART" id="SM01086">
    <property type="entry name" value="ClpB_D2-small"/>
    <property type="match status" value="1"/>
</dbReference>
<dbReference type="Gene3D" id="3.40.50.300">
    <property type="entry name" value="P-loop containing nucleotide triphosphate hydrolases"/>
    <property type="match status" value="1"/>
</dbReference>
<evidence type="ECO:0000259" key="4">
    <source>
        <dbReference type="SMART" id="SM00382"/>
    </source>
</evidence>
<dbReference type="InterPro" id="IPR003593">
    <property type="entry name" value="AAA+_ATPase"/>
</dbReference>
<keyword evidence="1" id="KW-0547">Nucleotide-binding</keyword>
<evidence type="ECO:0000313" key="7">
    <source>
        <dbReference type="Proteomes" id="UP000662703"/>
    </source>
</evidence>
<sequence length="346" mass="39309">MMPFINDRLSENREQLNRERRAARPQRAARFVFEPDRVMALLRARLVGQDPVLDALEDMLWVLKADLGDAQRPLAVHLFTGPTGVGKTETARLLAEAIHGHADALCRIDMNTLAQEHYAAALTGAPPGYVGSKEGHTLFDVEAIQGSYSKPGIVLFDELEKADTGVIRTLLNVLERGRLTLSGGTRSLDFRNSIILMTSNIGAADAAAHRRRQRRGWRSWFGDGEPVARQKVEQALRQRFDPEFLNRIDRIHHFQTLDDDRLDALLDIELDKLQHRLARRDATLTLDNSARAWLQQHHDPEYGARHLARRLRTHLEPPLARALLDHPDHTRFNATLHQSRLHITPE</sequence>
<keyword evidence="2" id="KW-0067">ATP-binding</keyword>
<feature type="domain" description="Clp ATPase C-terminal" evidence="5">
    <location>
        <begin position="257"/>
        <end position="343"/>
    </location>
</feature>
<keyword evidence="7" id="KW-1185">Reference proteome</keyword>
<dbReference type="InterPro" id="IPR003959">
    <property type="entry name" value="ATPase_AAA_core"/>
</dbReference>
<comment type="caution">
    <text evidence="6">The sequence shown here is derived from an EMBL/GenBank/DDBJ whole genome shotgun (WGS) entry which is preliminary data.</text>
</comment>
<dbReference type="PRINTS" id="PR00300">
    <property type="entry name" value="CLPPROTEASEA"/>
</dbReference>
<dbReference type="InterPro" id="IPR050130">
    <property type="entry name" value="ClpA_ClpB"/>
</dbReference>
<reference evidence="6 7" key="1">
    <citation type="submission" date="2012-09" db="EMBL/GenBank/DDBJ databases">
        <title>Genome Sequence of alkane-degrading Bacterium Alcanivorax sp. 521-1.</title>
        <authorList>
            <person name="Lai Q."/>
            <person name="Shao Z."/>
        </authorList>
    </citation>
    <scope>NUCLEOTIDE SEQUENCE [LARGE SCALE GENOMIC DNA]</scope>
    <source>
        <strain evidence="6 7">521-1</strain>
    </source>
</reference>
<dbReference type="Gene3D" id="1.10.8.60">
    <property type="match status" value="1"/>
</dbReference>
<dbReference type="Pfam" id="PF07724">
    <property type="entry name" value="AAA_2"/>
    <property type="match status" value="1"/>
</dbReference>
<dbReference type="EMBL" id="ARXX01000030">
    <property type="protein sequence ID" value="MBF5056839.1"/>
    <property type="molecule type" value="Genomic_DNA"/>
</dbReference>
<dbReference type="PANTHER" id="PTHR11638">
    <property type="entry name" value="ATP-DEPENDENT CLP PROTEASE"/>
    <property type="match status" value="1"/>
</dbReference>
<keyword evidence="3" id="KW-0143">Chaperone</keyword>
<evidence type="ECO:0000259" key="5">
    <source>
        <dbReference type="SMART" id="SM01086"/>
    </source>
</evidence>
<protein>
    <submittedName>
        <fullName evidence="6">ATPase</fullName>
    </submittedName>
</protein>
<name>A0ABS0ARR8_9GAMM</name>
<evidence type="ECO:0000256" key="1">
    <source>
        <dbReference type="ARBA" id="ARBA00022741"/>
    </source>
</evidence>
<dbReference type="Pfam" id="PF10431">
    <property type="entry name" value="ClpB_D2-small"/>
    <property type="match status" value="1"/>
</dbReference>